<evidence type="ECO:0000259" key="2">
    <source>
        <dbReference type="PROSITE" id="PS51352"/>
    </source>
</evidence>
<evidence type="ECO:0000313" key="4">
    <source>
        <dbReference type="Proteomes" id="UP000220629"/>
    </source>
</evidence>
<evidence type="ECO:0000313" key="3">
    <source>
        <dbReference type="EMBL" id="PEH40556.1"/>
    </source>
</evidence>
<dbReference type="Gene3D" id="3.40.30.10">
    <property type="entry name" value="Glutaredoxin"/>
    <property type="match status" value="1"/>
</dbReference>
<gene>
    <name evidence="3" type="ORF">CRM94_16220</name>
</gene>
<dbReference type="PROSITE" id="PS51352">
    <property type="entry name" value="THIOREDOXIN_2"/>
    <property type="match status" value="1"/>
</dbReference>
<sequence>MTGLHYVGLAMVSTIAAMTIMSSAADAAGGDYPSAWQCDGQAKFNWYCDDEKPAAPAAASAPKLEDTDDFDKIKSADEMREMLKHRLDVATMDPSPEHLRAYMKLSMYIQQKSATFADIWQRQRWQNPSLDYSLKRPTNNVAVHTYDEVRDSDQDAQLRALAEKHGLIFFFRSDCPYCHAMAPTIQLLAQRYGIDVLPVSLDGRGIPGFPSPTPDQGQAATWGVQQVPALFIASKETGDHAMIGSGTLSLQDIIDRIFVLTASKPGELF</sequence>
<dbReference type="AlphaFoldDB" id="A0A2A7SAH1"/>
<evidence type="ECO:0000256" key="1">
    <source>
        <dbReference type="SAM" id="SignalP"/>
    </source>
</evidence>
<feature type="domain" description="Thioredoxin" evidence="2">
    <location>
        <begin position="123"/>
        <end position="262"/>
    </location>
</feature>
<proteinExistence type="predicted"/>
<dbReference type="SUPFAM" id="SSF52833">
    <property type="entry name" value="Thioredoxin-like"/>
    <property type="match status" value="1"/>
</dbReference>
<dbReference type="InterPro" id="IPR013766">
    <property type="entry name" value="Thioredoxin_domain"/>
</dbReference>
<keyword evidence="1" id="KW-0732">Signal</keyword>
<dbReference type="InterPro" id="IPR036249">
    <property type="entry name" value="Thioredoxin-like_sf"/>
</dbReference>
<name>A0A2A7SAH1_BURGA</name>
<comment type="caution">
    <text evidence="3">The sequence shown here is derived from an EMBL/GenBank/DDBJ whole genome shotgun (WGS) entry which is preliminary data.</text>
</comment>
<feature type="chain" id="PRO_5013355223" evidence="1">
    <location>
        <begin position="28"/>
        <end position="269"/>
    </location>
</feature>
<dbReference type="Proteomes" id="UP000220629">
    <property type="component" value="Unassembled WGS sequence"/>
</dbReference>
<accession>A0A2A7SAH1</accession>
<organism evidence="3 4">
    <name type="scientific">Burkholderia gladioli</name>
    <name type="common">Pseudomonas marginata</name>
    <name type="synonym">Phytomonas marginata</name>
    <dbReference type="NCBI Taxonomy" id="28095"/>
    <lineage>
        <taxon>Bacteria</taxon>
        <taxon>Pseudomonadati</taxon>
        <taxon>Pseudomonadota</taxon>
        <taxon>Betaproteobacteria</taxon>
        <taxon>Burkholderiales</taxon>
        <taxon>Burkholderiaceae</taxon>
        <taxon>Burkholderia</taxon>
    </lineage>
</organism>
<reference evidence="4" key="1">
    <citation type="submission" date="2017-09" db="EMBL/GenBank/DDBJ databases">
        <title>FDA dAtabase for Regulatory Grade micrObial Sequences (FDA-ARGOS): Supporting development and validation of Infectious Disease Dx tests.</title>
        <authorList>
            <person name="Minogue T."/>
            <person name="Wolcott M."/>
            <person name="Wasieloski L."/>
            <person name="Aguilar W."/>
            <person name="Moore D."/>
            <person name="Tallon L."/>
            <person name="Sadzewicz L."/>
            <person name="Ott S."/>
            <person name="Zhao X."/>
            <person name="Nagaraj S."/>
            <person name="Vavikolanu K."/>
            <person name="Aluvathingal J."/>
            <person name="Nadendla S."/>
            <person name="Sichtig H."/>
        </authorList>
    </citation>
    <scope>NUCLEOTIDE SEQUENCE [LARGE SCALE GENOMIC DNA]</scope>
    <source>
        <strain evidence="4">FDAARGOS_390</strain>
    </source>
</reference>
<dbReference type="EMBL" id="PDDY01000002">
    <property type="protein sequence ID" value="PEH40556.1"/>
    <property type="molecule type" value="Genomic_DNA"/>
</dbReference>
<dbReference type="Pfam" id="PF13728">
    <property type="entry name" value="TraF"/>
    <property type="match status" value="1"/>
</dbReference>
<dbReference type="RefSeq" id="WP_098153258.1">
    <property type="nucleotide sequence ID" value="NZ_JAYNCN010000050.1"/>
</dbReference>
<protein>
    <submittedName>
        <fullName evidence="3">Conjugal transfer protein TraF</fullName>
    </submittedName>
</protein>
<feature type="signal peptide" evidence="1">
    <location>
        <begin position="1"/>
        <end position="27"/>
    </location>
</feature>
<dbReference type="InterPro" id="IPR039555">
    <property type="entry name" value="TraF/TrbB"/>
</dbReference>